<proteinExistence type="predicted"/>
<dbReference type="AlphaFoldDB" id="A0A6J4LXR1"/>
<accession>A0A6J4LXR1</accession>
<feature type="compositionally biased region" description="Basic residues" evidence="1">
    <location>
        <begin position="188"/>
        <end position="201"/>
    </location>
</feature>
<feature type="compositionally biased region" description="Basic and acidic residues" evidence="1">
    <location>
        <begin position="172"/>
        <end position="187"/>
    </location>
</feature>
<protein>
    <submittedName>
        <fullName evidence="2">Uncharacterized protein</fullName>
    </submittedName>
</protein>
<evidence type="ECO:0000256" key="1">
    <source>
        <dbReference type="SAM" id="MobiDB-lite"/>
    </source>
</evidence>
<feature type="compositionally biased region" description="Low complexity" evidence="1">
    <location>
        <begin position="52"/>
        <end position="61"/>
    </location>
</feature>
<feature type="non-terminal residue" evidence="2">
    <location>
        <position position="248"/>
    </location>
</feature>
<feature type="non-terminal residue" evidence="2">
    <location>
        <position position="1"/>
    </location>
</feature>
<feature type="compositionally biased region" description="Basic residues" evidence="1">
    <location>
        <begin position="66"/>
        <end position="94"/>
    </location>
</feature>
<name>A0A6J4LXR1_9ACTN</name>
<reference evidence="2" key="1">
    <citation type="submission" date="2020-02" db="EMBL/GenBank/DDBJ databases">
        <authorList>
            <person name="Meier V. D."/>
        </authorList>
    </citation>
    <scope>NUCLEOTIDE SEQUENCE</scope>
    <source>
        <strain evidence="2">AVDCRST_MAG29</strain>
    </source>
</reference>
<evidence type="ECO:0000313" key="2">
    <source>
        <dbReference type="EMBL" id="CAA9341021.1"/>
    </source>
</evidence>
<dbReference type="EMBL" id="CADCUG010000097">
    <property type="protein sequence ID" value="CAA9341021.1"/>
    <property type="molecule type" value="Genomic_DNA"/>
</dbReference>
<gene>
    <name evidence="2" type="ORF">AVDCRST_MAG29-1581</name>
</gene>
<sequence length="248" mass="27067">ESRPVRAGEPSGSRRRSGPSRAGPRGEWPHGQADGSAGTGPGAPGRRPDPAPGAVPATPRPAARDRRGRYRPRHHRRGCRTVRRRHLRDRRRVHAPPGRGLLRQRRLGGRRDGPARAAAAGGGHLDVGRAGELVPGPVPRRPRADTAAAAGRRSHRLRRHGTDGGGHPCYRPRLDHRAAARADQPDRHRVRGRRDPRRRHAVRAERPRRLPAGPARLRPLRAADRGGGQPRRPGQRPADVPRGGPQAL</sequence>
<organism evidence="2">
    <name type="scientific">uncultured Nocardioidaceae bacterium</name>
    <dbReference type="NCBI Taxonomy" id="253824"/>
    <lineage>
        <taxon>Bacteria</taxon>
        <taxon>Bacillati</taxon>
        <taxon>Actinomycetota</taxon>
        <taxon>Actinomycetes</taxon>
        <taxon>Propionibacteriales</taxon>
        <taxon>Nocardioidaceae</taxon>
        <taxon>environmental samples</taxon>
    </lineage>
</organism>
<feature type="region of interest" description="Disordered" evidence="1">
    <location>
        <begin position="1"/>
        <end position="248"/>
    </location>
</feature>